<evidence type="ECO:0000256" key="7">
    <source>
        <dbReference type="ARBA" id="ARBA00025034"/>
    </source>
</evidence>
<evidence type="ECO:0000256" key="2">
    <source>
        <dbReference type="ARBA" id="ARBA00010527"/>
    </source>
</evidence>
<evidence type="ECO:0000256" key="11">
    <source>
        <dbReference type="ARBA" id="ARBA00033342"/>
    </source>
</evidence>
<feature type="domain" description="Membrane insertase YidC/Oxa/ALB C-terminal" evidence="14">
    <location>
        <begin position="35"/>
        <end position="229"/>
    </location>
</feature>
<dbReference type="RefSeq" id="WP_017533090.1">
    <property type="nucleotide sequence ID" value="NZ_JBEXQO010000011.1"/>
</dbReference>
<dbReference type="Pfam" id="PF02096">
    <property type="entry name" value="60KD_IMP"/>
    <property type="match status" value="1"/>
</dbReference>
<dbReference type="PANTHER" id="PTHR12428:SF65">
    <property type="entry name" value="CYTOCHROME C OXIDASE ASSEMBLY PROTEIN COX18, MITOCHONDRIAL"/>
    <property type="match status" value="1"/>
</dbReference>
<evidence type="ECO:0000256" key="12">
    <source>
        <dbReference type="RuleBase" id="RU003945"/>
    </source>
</evidence>
<comment type="caution">
    <text evidence="15">The sequence shown here is derived from an EMBL/GenBank/DDBJ whole genome shotgun (WGS) entry which is preliminary data.</text>
</comment>
<comment type="function">
    <text evidence="7">Required for the insertion and/or proper folding and/or complex formation of integral membrane proteins into the membrane. Involved in integration of membrane proteins that insert both dependently and independently of the Sec translocase complex, as well as at least some lipoproteins. Aids folding of multispanning membrane proteins.</text>
</comment>
<evidence type="ECO:0000259" key="14">
    <source>
        <dbReference type="Pfam" id="PF02096"/>
    </source>
</evidence>
<evidence type="ECO:0000256" key="13">
    <source>
        <dbReference type="SAM" id="Phobius"/>
    </source>
</evidence>
<dbReference type="GO" id="GO:0032977">
    <property type="term" value="F:membrane insertase activity"/>
    <property type="evidence" value="ECO:0007669"/>
    <property type="project" value="InterPro"/>
</dbReference>
<dbReference type="AlphaFoldDB" id="A0A7K2IS04"/>
<dbReference type="NCBIfam" id="TIGR03592">
    <property type="entry name" value="yidC_oxa1_cterm"/>
    <property type="match status" value="1"/>
</dbReference>
<feature type="transmembrane region" description="Helical" evidence="13">
    <location>
        <begin position="197"/>
        <end position="222"/>
    </location>
</feature>
<dbReference type="Proteomes" id="UP000467124">
    <property type="component" value="Unassembled WGS sequence"/>
</dbReference>
<evidence type="ECO:0000256" key="1">
    <source>
        <dbReference type="ARBA" id="ARBA00004141"/>
    </source>
</evidence>
<comment type="subcellular location">
    <subcellularLocation>
        <location evidence="1 12">Membrane</location>
        <topology evidence="1 12">Multi-pass membrane protein</topology>
    </subcellularLocation>
</comment>
<dbReference type="EMBL" id="WWHY01000001">
    <property type="protein sequence ID" value="MYR32584.1"/>
    <property type="molecule type" value="Genomic_DNA"/>
</dbReference>
<dbReference type="InterPro" id="IPR028055">
    <property type="entry name" value="YidC/Oxa/ALB_C"/>
</dbReference>
<evidence type="ECO:0000256" key="9">
    <source>
        <dbReference type="ARBA" id="ARBA00031538"/>
    </source>
</evidence>
<keyword evidence="6 13" id="KW-0472">Membrane</keyword>
<dbReference type="PANTHER" id="PTHR12428">
    <property type="entry name" value="OXA1"/>
    <property type="match status" value="1"/>
</dbReference>
<keyword evidence="4 12" id="KW-0812">Transmembrane</keyword>
<evidence type="ECO:0000256" key="6">
    <source>
        <dbReference type="ARBA" id="ARBA00023136"/>
    </source>
</evidence>
<evidence type="ECO:0000256" key="8">
    <source>
        <dbReference type="ARBA" id="ARBA00026028"/>
    </source>
</evidence>
<evidence type="ECO:0000313" key="15">
    <source>
        <dbReference type="EMBL" id="MYR32584.1"/>
    </source>
</evidence>
<feature type="transmembrane region" description="Helical" evidence="13">
    <location>
        <begin position="7"/>
        <end position="26"/>
    </location>
</feature>
<evidence type="ECO:0000256" key="3">
    <source>
        <dbReference type="ARBA" id="ARBA00015325"/>
    </source>
</evidence>
<reference evidence="15 16" key="1">
    <citation type="journal article" date="2019" name="Nat. Commun.">
        <title>The antimicrobial potential of Streptomyces from insect microbiomes.</title>
        <authorList>
            <person name="Chevrette M.G."/>
            <person name="Carlson C.M."/>
            <person name="Ortega H.E."/>
            <person name="Thomas C."/>
            <person name="Ananiev G.E."/>
            <person name="Barns K.J."/>
            <person name="Book A.J."/>
            <person name="Cagnazzo J."/>
            <person name="Carlos C."/>
            <person name="Flanigan W."/>
            <person name="Grubbs K.J."/>
            <person name="Horn H.A."/>
            <person name="Hoffmann F.M."/>
            <person name="Klassen J.L."/>
            <person name="Knack J.J."/>
            <person name="Lewin G.R."/>
            <person name="McDonald B.R."/>
            <person name="Muller L."/>
            <person name="Melo W.G.P."/>
            <person name="Pinto-Tomas A.A."/>
            <person name="Schmitz A."/>
            <person name="Wendt-Pienkowski E."/>
            <person name="Wildman S."/>
            <person name="Zhao M."/>
            <person name="Zhang F."/>
            <person name="Bugni T.S."/>
            <person name="Andes D.R."/>
            <person name="Pupo M.T."/>
            <person name="Currie C.R."/>
        </authorList>
    </citation>
    <scope>NUCLEOTIDE SEQUENCE [LARGE SCALE GENOMIC DNA]</scope>
    <source>
        <strain evidence="15 16">SID5840</strain>
    </source>
</reference>
<gene>
    <name evidence="15" type="primary">yidC</name>
    <name evidence="15" type="ORF">GTW20_09935</name>
</gene>
<evidence type="ECO:0000256" key="5">
    <source>
        <dbReference type="ARBA" id="ARBA00022989"/>
    </source>
</evidence>
<dbReference type="GO" id="GO:0051205">
    <property type="term" value="P:protein insertion into membrane"/>
    <property type="evidence" value="ECO:0007669"/>
    <property type="project" value="TreeGrafter"/>
</dbReference>
<comment type="subunit">
    <text evidence="8">Interacts with the Sec translocase complex via SecD. Specifically interacts with transmembrane segments of nascent integral membrane proteins during membrane integration.</text>
</comment>
<feature type="transmembrane region" description="Helical" evidence="13">
    <location>
        <begin position="148"/>
        <end position="168"/>
    </location>
</feature>
<feature type="transmembrane region" description="Helical" evidence="13">
    <location>
        <begin position="110"/>
        <end position="128"/>
    </location>
</feature>
<comment type="similarity">
    <text evidence="2">Belongs to the OXA1/ALB3/YidC family. Type 1 subfamily.</text>
</comment>
<feature type="transmembrane region" description="Helical" evidence="13">
    <location>
        <begin position="32"/>
        <end position="55"/>
    </location>
</feature>
<evidence type="ECO:0000313" key="16">
    <source>
        <dbReference type="Proteomes" id="UP000467124"/>
    </source>
</evidence>
<organism evidence="15 16">
    <name type="scientific">Nocardiopsis alba</name>
    <dbReference type="NCBI Taxonomy" id="53437"/>
    <lineage>
        <taxon>Bacteria</taxon>
        <taxon>Bacillati</taxon>
        <taxon>Actinomycetota</taxon>
        <taxon>Actinomycetes</taxon>
        <taxon>Streptosporangiales</taxon>
        <taxon>Nocardiopsidaceae</taxon>
        <taxon>Nocardiopsis</taxon>
    </lineage>
</organism>
<protein>
    <recommendedName>
        <fullName evidence="3">Membrane protein insertase YidC</fullName>
    </recommendedName>
    <alternativeName>
        <fullName evidence="11">Foldase YidC</fullName>
    </alternativeName>
    <alternativeName>
        <fullName evidence="10">Membrane integrase YidC</fullName>
    </alternativeName>
    <alternativeName>
        <fullName evidence="9">Membrane protein YidC</fullName>
    </alternativeName>
</protein>
<evidence type="ECO:0000256" key="10">
    <source>
        <dbReference type="ARBA" id="ARBA00033245"/>
    </source>
</evidence>
<dbReference type="GO" id="GO:0005886">
    <property type="term" value="C:plasma membrane"/>
    <property type="evidence" value="ECO:0007669"/>
    <property type="project" value="TreeGrafter"/>
</dbReference>
<proteinExistence type="inferred from homology"/>
<sequence length="235" mass="24131">MYTFGPIAAFIDVLSTVLAVLTDLLTPLAGTLAAGAAVIALTVIVRTLLLPLGVAQVRAEKQRALLAPKLAKVMERHKGNPERLLAAQREVYAEAGTGPLAGCLPGLAQIPIVIALYGLFIGAVPGTGELLSHTFLGVELGATLAGGASGNIAVFVAVLAVLAVVAWANRRYVMLPMAGETPGAAPPMFGALSYLQFTTVVVAAFVPLAAGLYLCASTAWALGEKLVLRRVVPAP</sequence>
<accession>A0A7K2IS04</accession>
<name>A0A7K2IS04_9ACTN</name>
<dbReference type="InterPro" id="IPR001708">
    <property type="entry name" value="YidC/ALB3/OXA1/COX18"/>
</dbReference>
<evidence type="ECO:0000256" key="4">
    <source>
        <dbReference type="ARBA" id="ARBA00022692"/>
    </source>
</evidence>
<keyword evidence="5 13" id="KW-1133">Transmembrane helix</keyword>